<protein>
    <submittedName>
        <fullName evidence="3">Xaa-Pro aminopeptidase</fullName>
    </submittedName>
</protein>
<evidence type="ECO:0000259" key="2">
    <source>
        <dbReference type="Pfam" id="PF01321"/>
    </source>
</evidence>
<dbReference type="SUPFAM" id="SSF55920">
    <property type="entry name" value="Creatinase/aminopeptidase"/>
    <property type="match status" value="1"/>
</dbReference>
<sequence length="412" mass="45853">MDQPAYRPDPAFPAPPAPDETALRLGRLARLRQEMARYGYPAVVLTDPHNVRYASGARNMTPFLLRNPARYLFVPLEGPVTLFEFEGCEHLEAGNPAIDEIRVATTVSYVARAELLEAAAARWAAEIAELMSERCPGESRLGVERIDPLAVHLLRRKGYQILDAQKPVERARAVKTPEELVCIRRSLACVMSGEAKLRDAIRPGLSEQQLWSVLHREVIAGGADYVETRLLTSGPRTNPWFQETGERILQAGELVAHDTDVVGPHGYYADFSRTFLVGDGPASDDQRRLYGTAFEQLHHNLGLIAPGKSFREITEAAWTIPERYYARRYYLLMHGNGPTGEYPYLVQDADYDSGANYDGVVVPNMTLSVESFIGDEAGGEGVKLEQQVLVTETGIELLSPFPFEERLLGREV</sequence>
<dbReference type="AlphaFoldDB" id="A0A1Y6BK51"/>
<dbReference type="EMBL" id="FWZX01000004">
    <property type="protein sequence ID" value="SMF07869.1"/>
    <property type="molecule type" value="Genomic_DNA"/>
</dbReference>
<name>A0A1Y6BK51_9PROT</name>
<keyword evidence="3" id="KW-0378">Hydrolase</keyword>
<dbReference type="Pfam" id="PF00557">
    <property type="entry name" value="Peptidase_M24"/>
    <property type="match status" value="1"/>
</dbReference>
<dbReference type="InterPro" id="IPR029149">
    <property type="entry name" value="Creatin/AminoP/Spt16_N"/>
</dbReference>
<dbReference type="InterPro" id="IPR000994">
    <property type="entry name" value="Pept_M24"/>
</dbReference>
<dbReference type="PANTHER" id="PTHR46112">
    <property type="entry name" value="AMINOPEPTIDASE"/>
    <property type="match status" value="1"/>
</dbReference>
<dbReference type="InterPro" id="IPR000587">
    <property type="entry name" value="Creatinase_N"/>
</dbReference>
<dbReference type="Gene3D" id="3.40.350.10">
    <property type="entry name" value="Creatinase/prolidase N-terminal domain"/>
    <property type="match status" value="1"/>
</dbReference>
<accession>A0A1Y6BK51</accession>
<reference evidence="3 4" key="1">
    <citation type="submission" date="2017-04" db="EMBL/GenBank/DDBJ databases">
        <authorList>
            <person name="Afonso C.L."/>
            <person name="Miller P.J."/>
            <person name="Scott M.A."/>
            <person name="Spackman E."/>
            <person name="Goraichik I."/>
            <person name="Dimitrov K.M."/>
            <person name="Suarez D.L."/>
            <person name="Swayne D.E."/>
        </authorList>
    </citation>
    <scope>NUCLEOTIDE SEQUENCE [LARGE SCALE GENOMIC DNA]</scope>
    <source>
        <strain evidence="3 4">USBA 355</strain>
    </source>
</reference>
<gene>
    <name evidence="3" type="ORF">SAMN05428998_10495</name>
</gene>
<dbReference type="Gene3D" id="3.90.230.10">
    <property type="entry name" value="Creatinase/methionine aminopeptidase superfamily"/>
    <property type="match status" value="1"/>
</dbReference>
<dbReference type="CDD" id="cd01066">
    <property type="entry name" value="APP_MetAP"/>
    <property type="match status" value="1"/>
</dbReference>
<organism evidence="3 4">
    <name type="scientific">Tistlia consotensis USBA 355</name>
    <dbReference type="NCBI Taxonomy" id="560819"/>
    <lineage>
        <taxon>Bacteria</taxon>
        <taxon>Pseudomonadati</taxon>
        <taxon>Pseudomonadota</taxon>
        <taxon>Alphaproteobacteria</taxon>
        <taxon>Rhodospirillales</taxon>
        <taxon>Rhodovibrionaceae</taxon>
        <taxon>Tistlia</taxon>
    </lineage>
</organism>
<dbReference type="RefSeq" id="WP_085121801.1">
    <property type="nucleotide sequence ID" value="NZ_FWZX01000004.1"/>
</dbReference>
<dbReference type="PANTHER" id="PTHR46112:SF2">
    <property type="entry name" value="XAA-PRO AMINOPEPTIDASE P-RELATED"/>
    <property type="match status" value="1"/>
</dbReference>
<evidence type="ECO:0000313" key="4">
    <source>
        <dbReference type="Proteomes" id="UP000192917"/>
    </source>
</evidence>
<feature type="domain" description="Creatinase N-terminal" evidence="2">
    <location>
        <begin position="27"/>
        <end position="174"/>
    </location>
</feature>
<keyword evidence="3" id="KW-0645">Protease</keyword>
<dbReference type="Proteomes" id="UP000192917">
    <property type="component" value="Unassembled WGS sequence"/>
</dbReference>
<dbReference type="GO" id="GO:0004177">
    <property type="term" value="F:aminopeptidase activity"/>
    <property type="evidence" value="ECO:0007669"/>
    <property type="project" value="UniProtKB-KW"/>
</dbReference>
<evidence type="ECO:0000313" key="3">
    <source>
        <dbReference type="EMBL" id="SMF07869.1"/>
    </source>
</evidence>
<keyword evidence="4" id="KW-1185">Reference proteome</keyword>
<dbReference type="STRING" id="560819.SAMN05428998_10495"/>
<evidence type="ECO:0000259" key="1">
    <source>
        <dbReference type="Pfam" id="PF00557"/>
    </source>
</evidence>
<keyword evidence="3" id="KW-0031">Aminopeptidase</keyword>
<dbReference type="InterPro" id="IPR050659">
    <property type="entry name" value="Peptidase_M24B"/>
</dbReference>
<dbReference type="Pfam" id="PF01321">
    <property type="entry name" value="Creatinase_N"/>
    <property type="match status" value="1"/>
</dbReference>
<feature type="domain" description="Peptidase M24" evidence="1">
    <location>
        <begin position="182"/>
        <end position="392"/>
    </location>
</feature>
<dbReference type="InterPro" id="IPR036005">
    <property type="entry name" value="Creatinase/aminopeptidase-like"/>
</dbReference>
<dbReference type="SUPFAM" id="SSF53092">
    <property type="entry name" value="Creatinase/prolidase N-terminal domain"/>
    <property type="match status" value="1"/>
</dbReference>
<proteinExistence type="predicted"/>